<accession>A0ABU4UTM3</accession>
<dbReference type="PANTHER" id="PTHR12521">
    <property type="entry name" value="PROTEIN C6ORF130"/>
    <property type="match status" value="1"/>
</dbReference>
<keyword evidence="4" id="KW-1185">Reference proteome</keyword>
<reference evidence="3 4" key="2">
    <citation type="submission" date="2023-11" db="EMBL/GenBank/DDBJ databases">
        <authorList>
            <person name="Lara A.C."/>
            <person name="Chronakova A."/>
        </authorList>
    </citation>
    <scope>NUCLEOTIDE SEQUENCE [LARGE SCALE GENOMIC DNA]</scope>
    <source>
        <strain evidence="3 4">BCCO 10_0061</strain>
    </source>
</reference>
<evidence type="ECO:0000256" key="1">
    <source>
        <dbReference type="ARBA" id="ARBA00035885"/>
    </source>
</evidence>
<name>A0ABU4UTM3_9PSEU</name>
<dbReference type="PROSITE" id="PS51154">
    <property type="entry name" value="MACRO"/>
    <property type="match status" value="1"/>
</dbReference>
<evidence type="ECO:0000313" key="4">
    <source>
        <dbReference type="Proteomes" id="UP001285352"/>
    </source>
</evidence>
<dbReference type="SMART" id="SM00506">
    <property type="entry name" value="A1pp"/>
    <property type="match status" value="1"/>
</dbReference>
<dbReference type="EMBL" id="JAXAVU010000006">
    <property type="protein sequence ID" value="MDX8142853.1"/>
    <property type="molecule type" value="Genomic_DNA"/>
</dbReference>
<evidence type="ECO:0000259" key="2">
    <source>
        <dbReference type="PROSITE" id="PS51154"/>
    </source>
</evidence>
<protein>
    <submittedName>
        <fullName evidence="3">Macro domain-containing protein</fullName>
    </submittedName>
</protein>
<dbReference type="InterPro" id="IPR050892">
    <property type="entry name" value="ADP-ribose_metab_enzymes"/>
</dbReference>
<proteinExistence type="predicted"/>
<organism evidence="3 4">
    <name type="scientific">Lentzea sokolovensis</name>
    <dbReference type="NCBI Taxonomy" id="3095429"/>
    <lineage>
        <taxon>Bacteria</taxon>
        <taxon>Bacillati</taxon>
        <taxon>Actinomycetota</taxon>
        <taxon>Actinomycetes</taxon>
        <taxon>Pseudonocardiales</taxon>
        <taxon>Pseudonocardiaceae</taxon>
        <taxon>Lentzea</taxon>
    </lineage>
</organism>
<evidence type="ECO:0000313" key="3">
    <source>
        <dbReference type="EMBL" id="MDX8142853.1"/>
    </source>
</evidence>
<dbReference type="SUPFAM" id="SSF52949">
    <property type="entry name" value="Macro domain-like"/>
    <property type="match status" value="1"/>
</dbReference>
<dbReference type="RefSeq" id="WP_319975148.1">
    <property type="nucleotide sequence ID" value="NZ_JAXAVU010000006.1"/>
</dbReference>
<dbReference type="InterPro" id="IPR043472">
    <property type="entry name" value="Macro_dom-like"/>
</dbReference>
<reference evidence="3 4" key="1">
    <citation type="submission" date="2023-11" db="EMBL/GenBank/DDBJ databases">
        <title>Lentzea sokolovensis, sp. nov., Lentzea kristufkii, sp. nov., and Lentzea miocenensis, sp. nov., rare actinobacteria from Sokolov Coal Basin, Miocene lacustrine sediment, Czech Republic.</title>
        <authorList>
            <person name="Lara A."/>
            <person name="Kotroba L."/>
            <person name="Nouioui I."/>
            <person name="Neumann-Schaal M."/>
            <person name="Mast Y."/>
            <person name="Chronakova A."/>
        </authorList>
    </citation>
    <scope>NUCLEOTIDE SEQUENCE [LARGE SCALE GENOMIC DNA]</scope>
    <source>
        <strain evidence="3 4">BCCO 10_0061</strain>
    </source>
</reference>
<dbReference type="Pfam" id="PF01661">
    <property type="entry name" value="Macro"/>
    <property type="match status" value="1"/>
</dbReference>
<feature type="domain" description="Macro" evidence="2">
    <location>
        <begin position="1"/>
        <end position="149"/>
    </location>
</feature>
<comment type="caution">
    <text evidence="3">The sequence shown here is derived from an EMBL/GenBank/DDBJ whole genome shotgun (WGS) entry which is preliminary data.</text>
</comment>
<comment type="catalytic activity">
    <reaction evidence="1">
        <text>an N-(ADP-alpha-D-ribosyl)-thymidine in DNA + H2O = a thymidine in DNA + ADP-D-ribose</text>
        <dbReference type="Rhea" id="RHEA:71655"/>
        <dbReference type="Rhea" id="RHEA-COMP:13556"/>
        <dbReference type="Rhea" id="RHEA-COMP:18051"/>
        <dbReference type="ChEBI" id="CHEBI:15377"/>
        <dbReference type="ChEBI" id="CHEBI:57967"/>
        <dbReference type="ChEBI" id="CHEBI:137386"/>
        <dbReference type="ChEBI" id="CHEBI:191199"/>
    </reaction>
    <physiologicalReaction direction="left-to-right" evidence="1">
        <dbReference type="Rhea" id="RHEA:71656"/>
    </physiologicalReaction>
</comment>
<dbReference type="Gene3D" id="3.40.220.10">
    <property type="entry name" value="Leucine Aminopeptidase, subunit E, domain 1"/>
    <property type="match status" value="1"/>
</dbReference>
<sequence length="174" mass="18649">MIVRGSGDLPDADVEALVNAVNCVGVMGKGLALQFKQRHPAYFSAYAAACAAEDVRLGRVHVVSLDRHFISFPTKGHFRSRSKLSDVADGLDDLARVIGEIGIRSVAVPPLGAGLGGLPWDDVQALIEEKLGRLDATIVVYSPESAARLRLQLLLTPRTLIGLEDEPPGRSQSR</sequence>
<dbReference type="InterPro" id="IPR002589">
    <property type="entry name" value="Macro_dom"/>
</dbReference>
<dbReference type="Proteomes" id="UP001285352">
    <property type="component" value="Unassembled WGS sequence"/>
</dbReference>
<dbReference type="PANTHER" id="PTHR12521:SF0">
    <property type="entry name" value="ADP-RIBOSE GLYCOHYDROLASE OARD1"/>
    <property type="match status" value="1"/>
</dbReference>
<gene>
    <name evidence="3" type="ORF">SK854_12070</name>
</gene>